<accession>A0AAJ4N0J5</accession>
<dbReference type="AlphaFoldDB" id="A0AAJ4N0J5"/>
<name>A0AAJ4N0J5_AGRTU</name>
<organism evidence="1 2">
    <name type="scientific">Agrobacterium tumefaciens</name>
    <dbReference type="NCBI Taxonomy" id="358"/>
    <lineage>
        <taxon>Bacteria</taxon>
        <taxon>Pseudomonadati</taxon>
        <taxon>Pseudomonadota</taxon>
        <taxon>Alphaproteobacteria</taxon>
        <taxon>Hyphomicrobiales</taxon>
        <taxon>Rhizobiaceae</taxon>
        <taxon>Rhizobium/Agrobacterium group</taxon>
        <taxon>Agrobacterium</taxon>
        <taxon>Agrobacterium tumefaciens complex</taxon>
    </lineage>
</organism>
<gene>
    <name evidence="1" type="ORF">G6M86_06545</name>
</gene>
<evidence type="ECO:0000313" key="2">
    <source>
        <dbReference type="Proteomes" id="UP000663946"/>
    </source>
</evidence>
<proteinExistence type="predicted"/>
<dbReference type="Proteomes" id="UP000663946">
    <property type="component" value="Chromosome 1"/>
</dbReference>
<reference evidence="1" key="1">
    <citation type="submission" date="2020-02" db="EMBL/GenBank/DDBJ databases">
        <title>Unexpected conservation and global transmission of agrobacterial virulence plasmids.</title>
        <authorList>
            <person name="Weisberg A.J."/>
            <person name="Davis E.W. II"/>
            <person name="Tabima J.R."/>
            <person name="Belcher M.S."/>
            <person name="Miller M."/>
            <person name="Kuo C.-H."/>
            <person name="Loper J.E."/>
            <person name="Grunwald N.J."/>
            <person name="Putnam M.L."/>
            <person name="Chang J.H."/>
        </authorList>
    </citation>
    <scope>NUCLEOTIDE SEQUENCE</scope>
    <source>
        <strain evidence="1">Q15/94</strain>
    </source>
</reference>
<sequence>MLQRHIQLFRHDPENGTHGDCFRTVVACILGCEPADVPHVYDGTDDETGYQRMRDFLKGKGFRLVGCGYVAGDLLLQDVLNLGAHHSHGLPWLLTGKSRTGVNHVVICLDNEIVHDTSQNASGIIGPTLEGNWHIEWIVRPVHVEVA</sequence>
<protein>
    <submittedName>
        <fullName evidence="1">Uncharacterized protein</fullName>
    </submittedName>
</protein>
<evidence type="ECO:0000313" key="1">
    <source>
        <dbReference type="EMBL" id="QTG12920.1"/>
    </source>
</evidence>
<dbReference type="RefSeq" id="WP_333721960.1">
    <property type="nucleotide sequence ID" value="NZ_CP049216.1"/>
</dbReference>
<dbReference type="EMBL" id="CP049216">
    <property type="protein sequence ID" value="QTG12920.1"/>
    <property type="molecule type" value="Genomic_DNA"/>
</dbReference>